<keyword evidence="6 16" id="KW-0812">Transmembrane</keyword>
<dbReference type="FunCoup" id="W0RFQ9">
    <property type="interactions" value="67"/>
</dbReference>
<comment type="catalytic activity">
    <reaction evidence="17">
        <text>4 Fe(II)-[cytochrome c] + O2 + 8 H(+)(in) = 4 Fe(III)-[cytochrome c] + 2 H2O + 4 H(+)(out)</text>
        <dbReference type="Rhea" id="RHEA:11436"/>
        <dbReference type="Rhea" id="RHEA-COMP:10350"/>
        <dbReference type="Rhea" id="RHEA-COMP:14399"/>
        <dbReference type="ChEBI" id="CHEBI:15377"/>
        <dbReference type="ChEBI" id="CHEBI:15378"/>
        <dbReference type="ChEBI" id="CHEBI:15379"/>
        <dbReference type="ChEBI" id="CHEBI:29033"/>
        <dbReference type="ChEBI" id="CHEBI:29034"/>
        <dbReference type="EC" id="7.1.1.9"/>
    </reaction>
</comment>
<evidence type="ECO:0000256" key="10">
    <source>
        <dbReference type="ARBA" id="ARBA00022989"/>
    </source>
</evidence>
<feature type="region of interest" description="Disordered" evidence="18">
    <location>
        <begin position="252"/>
        <end position="316"/>
    </location>
</feature>
<evidence type="ECO:0000256" key="17">
    <source>
        <dbReference type="RuleBase" id="RU004024"/>
    </source>
</evidence>
<evidence type="ECO:0000256" key="7">
    <source>
        <dbReference type="ARBA" id="ARBA00022723"/>
    </source>
</evidence>
<dbReference type="Pfam" id="PF00116">
    <property type="entry name" value="COX2"/>
    <property type="match status" value="1"/>
</dbReference>
<dbReference type="GO" id="GO:0016491">
    <property type="term" value="F:oxidoreductase activity"/>
    <property type="evidence" value="ECO:0007669"/>
    <property type="project" value="InterPro"/>
</dbReference>
<organism evidence="24 25">
    <name type="scientific">Gemmatirosa kalamazoonensis</name>
    <dbReference type="NCBI Taxonomy" id="861299"/>
    <lineage>
        <taxon>Bacteria</taxon>
        <taxon>Pseudomonadati</taxon>
        <taxon>Gemmatimonadota</taxon>
        <taxon>Gemmatimonadia</taxon>
        <taxon>Gemmatimonadales</taxon>
        <taxon>Gemmatimonadaceae</taxon>
        <taxon>Gemmatirosa</taxon>
    </lineage>
</organism>
<feature type="compositionally biased region" description="Low complexity" evidence="18">
    <location>
        <begin position="292"/>
        <end position="316"/>
    </location>
</feature>
<dbReference type="InterPro" id="IPR036909">
    <property type="entry name" value="Cyt_c-like_dom_sf"/>
</dbReference>
<dbReference type="RefSeq" id="WP_104022545.1">
    <property type="nucleotide sequence ID" value="NZ_CP007128.1"/>
</dbReference>
<proteinExistence type="inferred from homology"/>
<evidence type="ECO:0000256" key="4">
    <source>
        <dbReference type="ARBA" id="ARBA00022617"/>
    </source>
</evidence>
<evidence type="ECO:0000256" key="12">
    <source>
        <dbReference type="ARBA" id="ARBA00023008"/>
    </source>
</evidence>
<dbReference type="EMBL" id="CP007128">
    <property type="protein sequence ID" value="AHG89944.1"/>
    <property type="molecule type" value="Genomic_DNA"/>
</dbReference>
<dbReference type="GO" id="GO:0005507">
    <property type="term" value="F:copper ion binding"/>
    <property type="evidence" value="ECO:0007669"/>
    <property type="project" value="InterPro"/>
</dbReference>
<dbReference type="Gene3D" id="1.10.760.10">
    <property type="entry name" value="Cytochrome c-like domain"/>
    <property type="match status" value="1"/>
</dbReference>
<dbReference type="AlphaFoldDB" id="W0RFQ9"/>
<protein>
    <recommendedName>
        <fullName evidence="17">Cytochrome c oxidase subunit 2</fullName>
        <ecNumber evidence="17">7.1.1.9</ecNumber>
    </recommendedName>
</protein>
<dbReference type="Gene3D" id="2.60.40.420">
    <property type="entry name" value="Cupredoxins - blue copper proteins"/>
    <property type="match status" value="1"/>
</dbReference>
<evidence type="ECO:0000256" key="15">
    <source>
        <dbReference type="PROSITE-ProRule" id="PRU00433"/>
    </source>
</evidence>
<dbReference type="GO" id="GO:0004129">
    <property type="term" value="F:cytochrome-c oxidase activity"/>
    <property type="evidence" value="ECO:0007669"/>
    <property type="project" value="UniProtKB-EC"/>
</dbReference>
<dbReference type="InterPro" id="IPR036257">
    <property type="entry name" value="Cyt_c_oxidase_su2_TM_sf"/>
</dbReference>
<feature type="domain" description="Cytochrome c" evidence="23">
    <location>
        <begin position="356"/>
        <end position="466"/>
    </location>
</feature>
<feature type="transmembrane region" description="Helical" evidence="19">
    <location>
        <begin position="52"/>
        <end position="72"/>
    </location>
</feature>
<evidence type="ECO:0000313" key="24">
    <source>
        <dbReference type="EMBL" id="AHG89944.1"/>
    </source>
</evidence>
<dbReference type="InterPro" id="IPR002429">
    <property type="entry name" value="CcO_II-like_C"/>
</dbReference>
<dbReference type="Pfam" id="PF02790">
    <property type="entry name" value="COX2_TM"/>
    <property type="match status" value="1"/>
</dbReference>
<dbReference type="SUPFAM" id="SSF46626">
    <property type="entry name" value="Cytochrome c"/>
    <property type="match status" value="1"/>
</dbReference>
<dbReference type="InterPro" id="IPR008972">
    <property type="entry name" value="Cupredoxin"/>
</dbReference>
<dbReference type="InterPro" id="IPR009056">
    <property type="entry name" value="Cyt_c-like_dom"/>
</dbReference>
<dbReference type="GO" id="GO:0005886">
    <property type="term" value="C:plasma membrane"/>
    <property type="evidence" value="ECO:0007669"/>
    <property type="project" value="UniProtKB-SubCell"/>
</dbReference>
<keyword evidence="11 15" id="KW-0408">Iron</keyword>
<dbReference type="PROSITE" id="PS50999">
    <property type="entry name" value="COX2_TM"/>
    <property type="match status" value="1"/>
</dbReference>
<feature type="domain" description="Cytochrome oxidase subunit II copper A binding" evidence="21">
    <location>
        <begin position="125"/>
        <end position="240"/>
    </location>
</feature>
<evidence type="ECO:0000259" key="23">
    <source>
        <dbReference type="PROSITE" id="PS51007"/>
    </source>
</evidence>
<feature type="chain" id="PRO_5004795490" description="Cytochrome c oxidase subunit 2" evidence="20">
    <location>
        <begin position="25"/>
        <end position="466"/>
    </location>
</feature>
<keyword evidence="8" id="KW-1278">Translocase</keyword>
<dbReference type="eggNOG" id="COG1622">
    <property type="taxonomic scope" value="Bacteria"/>
</dbReference>
<dbReference type="Pfam" id="PF00034">
    <property type="entry name" value="Cytochrom_C"/>
    <property type="match status" value="1"/>
</dbReference>
<evidence type="ECO:0000256" key="9">
    <source>
        <dbReference type="ARBA" id="ARBA00022982"/>
    </source>
</evidence>
<comment type="similarity">
    <text evidence="2 16">Belongs to the cytochrome c oxidase subunit 2 family.</text>
</comment>
<dbReference type="eggNOG" id="COG2010">
    <property type="taxonomic scope" value="Bacteria"/>
</dbReference>
<dbReference type="InterPro" id="IPR045187">
    <property type="entry name" value="CcO_II"/>
</dbReference>
<evidence type="ECO:0000256" key="14">
    <source>
        <dbReference type="ARBA" id="ARBA00024688"/>
    </source>
</evidence>
<dbReference type="PROSITE" id="PS50857">
    <property type="entry name" value="COX2_CUA"/>
    <property type="match status" value="1"/>
</dbReference>
<feature type="compositionally biased region" description="Polar residues" evidence="18">
    <location>
        <begin position="282"/>
        <end position="291"/>
    </location>
</feature>
<dbReference type="CDD" id="cd04213">
    <property type="entry name" value="CuRO_CcO_Caa3_II"/>
    <property type="match status" value="1"/>
</dbReference>
<evidence type="ECO:0000256" key="18">
    <source>
        <dbReference type="SAM" id="MobiDB-lite"/>
    </source>
</evidence>
<dbReference type="Proteomes" id="UP000019151">
    <property type="component" value="Chromosome"/>
</dbReference>
<dbReference type="InParanoid" id="W0RFQ9"/>
<keyword evidence="3 16" id="KW-0813">Transport</keyword>
<evidence type="ECO:0000256" key="16">
    <source>
        <dbReference type="RuleBase" id="RU000456"/>
    </source>
</evidence>
<comment type="cofactor">
    <cofactor evidence="17">
        <name>Cu cation</name>
        <dbReference type="ChEBI" id="CHEBI:23378"/>
    </cofactor>
    <text evidence="17">Binds a copper A center.</text>
</comment>
<dbReference type="NCBIfam" id="TIGR02866">
    <property type="entry name" value="CoxB"/>
    <property type="match status" value="1"/>
</dbReference>
<dbReference type="HOGENOM" id="CLU_036876_1_1_0"/>
<dbReference type="OrthoDB" id="9773456at2"/>
<feature type="signal peptide" evidence="20">
    <location>
        <begin position="1"/>
        <end position="24"/>
    </location>
</feature>
<dbReference type="SUPFAM" id="SSF81464">
    <property type="entry name" value="Cytochrome c oxidase subunit II-like, transmembrane region"/>
    <property type="match status" value="1"/>
</dbReference>
<evidence type="ECO:0000256" key="11">
    <source>
        <dbReference type="ARBA" id="ARBA00023004"/>
    </source>
</evidence>
<comment type="subcellular location">
    <subcellularLocation>
        <location evidence="16">Cell membrane</location>
        <topology evidence="16">Multi-pass membrane protein</topology>
    </subcellularLocation>
    <subcellularLocation>
        <location evidence="1">Membrane</location>
        <topology evidence="1">Multi-pass membrane protein</topology>
    </subcellularLocation>
</comment>
<dbReference type="InterPro" id="IPR001505">
    <property type="entry name" value="Copper_CuA"/>
</dbReference>
<dbReference type="InterPro" id="IPR034236">
    <property type="entry name" value="CuRO_CcO_Caa3_II"/>
</dbReference>
<keyword evidence="4 15" id="KW-0349">Heme</keyword>
<evidence type="ECO:0000313" key="25">
    <source>
        <dbReference type="Proteomes" id="UP000019151"/>
    </source>
</evidence>
<evidence type="ECO:0000256" key="1">
    <source>
        <dbReference type="ARBA" id="ARBA00004141"/>
    </source>
</evidence>
<dbReference type="Gene3D" id="1.10.287.90">
    <property type="match status" value="1"/>
</dbReference>
<dbReference type="PANTHER" id="PTHR22888">
    <property type="entry name" value="CYTOCHROME C OXIDASE, SUBUNIT II"/>
    <property type="match status" value="1"/>
</dbReference>
<evidence type="ECO:0000256" key="13">
    <source>
        <dbReference type="ARBA" id="ARBA00023136"/>
    </source>
</evidence>
<dbReference type="InterPro" id="IPR011759">
    <property type="entry name" value="Cyt_c_oxidase_su2_TM_dom"/>
</dbReference>
<keyword evidence="5 16" id="KW-0679">Respiratory chain</keyword>
<keyword evidence="10 19" id="KW-1133">Transmembrane helix</keyword>
<accession>W0RFQ9</accession>
<dbReference type="PROSITE" id="PS00078">
    <property type="entry name" value="COX2"/>
    <property type="match status" value="1"/>
</dbReference>
<dbReference type="PATRIC" id="fig|861299.3.peg.2453"/>
<keyword evidence="13 19" id="KW-0472">Membrane</keyword>
<evidence type="ECO:0000256" key="2">
    <source>
        <dbReference type="ARBA" id="ARBA00007866"/>
    </source>
</evidence>
<keyword evidence="12 17" id="KW-0186">Copper</keyword>
<feature type="domain" description="Cytochrome oxidase subunit II transmembrane region profile" evidence="22">
    <location>
        <begin position="23"/>
        <end position="123"/>
    </location>
</feature>
<keyword evidence="7 15" id="KW-0479">Metal-binding</keyword>
<keyword evidence="25" id="KW-1185">Reference proteome</keyword>
<gene>
    <name evidence="24" type="ORF">J421_2407</name>
</gene>
<name>W0RFQ9_9BACT</name>
<dbReference type="PANTHER" id="PTHR22888:SF9">
    <property type="entry name" value="CYTOCHROME C OXIDASE SUBUNIT 2"/>
    <property type="match status" value="1"/>
</dbReference>
<evidence type="ECO:0000256" key="19">
    <source>
        <dbReference type="SAM" id="Phobius"/>
    </source>
</evidence>
<comment type="function">
    <text evidence="14 17">Subunits I and II form the functional core of the enzyme complex. Electrons originating in cytochrome c are transferred via heme a and Cu(A) to the binuclear center formed by heme a3 and Cu(B).</text>
</comment>
<dbReference type="GO" id="GO:0020037">
    <property type="term" value="F:heme binding"/>
    <property type="evidence" value="ECO:0007669"/>
    <property type="project" value="InterPro"/>
</dbReference>
<dbReference type="PRINTS" id="PR01166">
    <property type="entry name" value="CYCOXIDASEII"/>
</dbReference>
<dbReference type="InterPro" id="IPR014222">
    <property type="entry name" value="Cyt_c_oxidase_su2"/>
</dbReference>
<evidence type="ECO:0000259" key="22">
    <source>
        <dbReference type="PROSITE" id="PS50999"/>
    </source>
</evidence>
<dbReference type="EC" id="7.1.1.9" evidence="17"/>
<evidence type="ECO:0000259" key="21">
    <source>
        <dbReference type="PROSITE" id="PS50857"/>
    </source>
</evidence>
<evidence type="ECO:0000256" key="6">
    <source>
        <dbReference type="ARBA" id="ARBA00022692"/>
    </source>
</evidence>
<evidence type="ECO:0000256" key="5">
    <source>
        <dbReference type="ARBA" id="ARBA00022660"/>
    </source>
</evidence>
<evidence type="ECO:0000256" key="20">
    <source>
        <dbReference type="SAM" id="SignalP"/>
    </source>
</evidence>
<feature type="compositionally biased region" description="Low complexity" evidence="18">
    <location>
        <begin position="252"/>
        <end position="280"/>
    </location>
</feature>
<evidence type="ECO:0000256" key="8">
    <source>
        <dbReference type="ARBA" id="ARBA00022967"/>
    </source>
</evidence>
<dbReference type="SUPFAM" id="SSF49503">
    <property type="entry name" value="Cupredoxins"/>
    <property type="match status" value="1"/>
</dbReference>
<dbReference type="PROSITE" id="PS51007">
    <property type="entry name" value="CYTC"/>
    <property type="match status" value="1"/>
</dbReference>
<sequence>MTRIHRPRRLALLALAGVAALALAACSSADYPNSIFTKNSDTNTDIGHLFNRLFLFGTIVFVLVEALLLYVIMKFRRKPDHPEPEHVHGNTTLEVLWTAIPAVILIFIAVPTVRTIFRTQAKARPNALTVEVIGHQWWWEFRYPEYKITTANELYIPAGRTVNFELKTADVIHSFWIPALSGKRDVMPNHTNFIWFTPDSALGAQVWNGHCAEYCGTSHANMKFRAYTVTAEQFDSWVRGQQAVAAFGAAPSPAQSAAPTSPGDSAAARATASQAGAPAAVTPSSAAGSQQAPTVPAGAAPGAAPGAAGAQLAAGTPNAPAATTAGYVFPVENMPLHTRPQTPTPDGLSIAAGLQGDATRGQQVYSRSACIGCHFINGNPSSMGQLGPNLTHVGSRHTIAGGLFPNDARHLALWIKNARWMKPGVSMPTLGLNQRDPIMKSTVTKATGGLSDQEIVDIVAYLQALK</sequence>
<reference evidence="24 25" key="1">
    <citation type="journal article" date="2014" name="Genome Announc.">
        <title>Genome Sequence and Methylome of Soil Bacterium Gemmatirosa kalamazoonensis KBS708T, a Member of the Rarely Cultivated Gemmatimonadetes Phylum.</title>
        <authorList>
            <person name="Debruyn J.M."/>
            <person name="Radosevich M."/>
            <person name="Wommack K.E."/>
            <person name="Polson S.W."/>
            <person name="Hauser L.J."/>
            <person name="Fawaz M.N."/>
            <person name="Korlach J."/>
            <person name="Tsai Y.C."/>
        </authorList>
    </citation>
    <scope>NUCLEOTIDE SEQUENCE [LARGE SCALE GENOMIC DNA]</scope>
    <source>
        <strain evidence="24 25">KBS708</strain>
    </source>
</reference>
<dbReference type="GO" id="GO:0042773">
    <property type="term" value="P:ATP synthesis coupled electron transport"/>
    <property type="evidence" value="ECO:0007669"/>
    <property type="project" value="TreeGrafter"/>
</dbReference>
<dbReference type="KEGG" id="gba:J421_2407"/>
<dbReference type="STRING" id="861299.J421_2407"/>
<dbReference type="PROSITE" id="PS51257">
    <property type="entry name" value="PROKAR_LIPOPROTEIN"/>
    <property type="match status" value="1"/>
</dbReference>
<keyword evidence="20" id="KW-0732">Signal</keyword>
<feature type="transmembrane region" description="Helical" evidence="19">
    <location>
        <begin position="93"/>
        <end position="113"/>
    </location>
</feature>
<evidence type="ECO:0000256" key="3">
    <source>
        <dbReference type="ARBA" id="ARBA00022448"/>
    </source>
</evidence>
<keyword evidence="9 16" id="KW-0249">Electron transport</keyword>